<proteinExistence type="predicted"/>
<evidence type="ECO:0000256" key="1">
    <source>
        <dbReference type="SAM" id="MobiDB-lite"/>
    </source>
</evidence>
<keyword evidence="3" id="KW-1185">Reference proteome</keyword>
<organism evidence="2 3">
    <name type="scientific">Pannus brasiliensis CCIBt3594</name>
    <dbReference type="NCBI Taxonomy" id="1427578"/>
    <lineage>
        <taxon>Bacteria</taxon>
        <taxon>Bacillati</taxon>
        <taxon>Cyanobacteriota</taxon>
        <taxon>Cyanophyceae</taxon>
        <taxon>Oscillatoriophycideae</taxon>
        <taxon>Chroococcales</taxon>
        <taxon>Microcystaceae</taxon>
        <taxon>Pannus</taxon>
    </lineage>
</organism>
<dbReference type="RefSeq" id="WP_332867627.1">
    <property type="nucleotide sequence ID" value="NZ_JBAFSM010000078.1"/>
</dbReference>
<evidence type="ECO:0000313" key="3">
    <source>
        <dbReference type="Proteomes" id="UP001328733"/>
    </source>
</evidence>
<dbReference type="AlphaFoldDB" id="A0AAW9QZA8"/>
<gene>
    <name evidence="2" type="ORF">V0288_23710</name>
</gene>
<feature type="region of interest" description="Disordered" evidence="1">
    <location>
        <begin position="25"/>
        <end position="53"/>
    </location>
</feature>
<protein>
    <submittedName>
        <fullName evidence="2">Uncharacterized protein</fullName>
    </submittedName>
</protein>
<reference evidence="2 3" key="1">
    <citation type="submission" date="2024-01" db="EMBL/GenBank/DDBJ databases">
        <title>Genomic insights into the taxonomy and metabolism of the cyanobacterium Pannus brasiliensis CCIBt3594.</title>
        <authorList>
            <person name="Machado M."/>
            <person name="Botero N.B."/>
            <person name="Andreote A.P.D."/>
            <person name="Feitosa A.M.T."/>
            <person name="Popin R."/>
            <person name="Sivonen K."/>
            <person name="Fiore M.F."/>
        </authorList>
    </citation>
    <scope>NUCLEOTIDE SEQUENCE [LARGE SCALE GENOMIC DNA]</scope>
    <source>
        <strain evidence="2 3">CCIBt3594</strain>
    </source>
</reference>
<dbReference type="Proteomes" id="UP001328733">
    <property type="component" value="Unassembled WGS sequence"/>
</dbReference>
<sequence length="160" mass="16493">MTRLICSLVGRGGLQSSPKKRKIVSIAPPHLRGRAHPNPPGPETRPKDRGEVDTGSGVRLLVGGFDPLWSPVGLWLALALWLRCPLVGGVRASPTTPAGGPWLTVAGRLSVGGVVSVGGWRGWSGAAGALSVGVAVCFARACGARPARSFLGLFVVFVAN</sequence>
<comment type="caution">
    <text evidence="2">The sequence shown here is derived from an EMBL/GenBank/DDBJ whole genome shotgun (WGS) entry which is preliminary data.</text>
</comment>
<name>A0AAW9QZA8_9CHRO</name>
<dbReference type="EMBL" id="JBAFSM010000078">
    <property type="protein sequence ID" value="MEG3440157.1"/>
    <property type="molecule type" value="Genomic_DNA"/>
</dbReference>
<evidence type="ECO:0000313" key="2">
    <source>
        <dbReference type="EMBL" id="MEG3440157.1"/>
    </source>
</evidence>
<accession>A0AAW9QZA8</accession>